<organism evidence="2 3">
    <name type="scientific">Papaver nudicaule</name>
    <name type="common">Iceland poppy</name>
    <dbReference type="NCBI Taxonomy" id="74823"/>
    <lineage>
        <taxon>Eukaryota</taxon>
        <taxon>Viridiplantae</taxon>
        <taxon>Streptophyta</taxon>
        <taxon>Embryophyta</taxon>
        <taxon>Tracheophyta</taxon>
        <taxon>Spermatophyta</taxon>
        <taxon>Magnoliopsida</taxon>
        <taxon>Ranunculales</taxon>
        <taxon>Papaveraceae</taxon>
        <taxon>Papaveroideae</taxon>
        <taxon>Papaver</taxon>
    </lineage>
</organism>
<dbReference type="InterPro" id="IPR011044">
    <property type="entry name" value="Quino_amine_DH_bsu"/>
</dbReference>
<protein>
    <recommendedName>
        <fullName evidence="1">KIB1-4 beta-propeller domain-containing protein</fullName>
    </recommendedName>
</protein>
<accession>A0AA41V779</accession>
<name>A0AA41V779_PAPNU</name>
<evidence type="ECO:0000313" key="2">
    <source>
        <dbReference type="EMBL" id="MCL7034772.1"/>
    </source>
</evidence>
<evidence type="ECO:0000313" key="3">
    <source>
        <dbReference type="Proteomes" id="UP001177140"/>
    </source>
</evidence>
<dbReference type="InterPro" id="IPR005174">
    <property type="entry name" value="KIB1-4_b-propeller"/>
</dbReference>
<feature type="domain" description="KIB1-4 beta-propeller" evidence="1">
    <location>
        <begin position="113"/>
        <end position="354"/>
    </location>
</feature>
<keyword evidence="3" id="KW-1185">Reference proteome</keyword>
<reference evidence="2" key="1">
    <citation type="submission" date="2022-03" db="EMBL/GenBank/DDBJ databases">
        <title>A functionally conserved STORR gene fusion in Papaver species that diverged 16.8 million years ago.</title>
        <authorList>
            <person name="Catania T."/>
        </authorList>
    </citation>
    <scope>NUCLEOTIDE SEQUENCE</scope>
    <source>
        <strain evidence="2">S-191538</strain>
    </source>
</reference>
<dbReference type="PANTHER" id="PTHR33127:SF35">
    <property type="entry name" value="F-BOX DOMAIN-CONTAINING PROTEIN"/>
    <property type="match status" value="1"/>
</dbReference>
<sequence length="403" mass="46128">MSSNNSDGGNKAKAVEKSSLAISPIRTGTSINSDDDKEDVLIEDILWFLSRYLSPLDYIHLRAVRSDYRSVFPVVNWRKFCSPRSLQSTVLSPWLVFAKDNASVYSFINPVHNDENYLTRIPELLKGSTIRFSKGGWLLMSKGNHSVFFYNPFTKAIIKLPDLPDDRTYRFRGISFSSLPTSSNCTVFAISDWMADSACITFINCGNKMWTSDIFDNVFLLPNRTNMGFEPSLNSPIFYNGAFYCLDLNGNLGVFTVENDIKWEILSMVPRPNCGFIYKSYLVEVEGKLLAVLLGHYGKWVRIFRLDMSEMVWVEVEHLGRHLLFVSNTSCISTIAPSRMVNRIYFPRLQNGGILFYSLDSGKYHSLKSENHRTDYCNSKDNLRCSWIEPNWLQTTQPNIAWS</sequence>
<dbReference type="EMBL" id="JAJJMA010149624">
    <property type="protein sequence ID" value="MCL7034772.1"/>
    <property type="molecule type" value="Genomic_DNA"/>
</dbReference>
<dbReference type="Proteomes" id="UP001177140">
    <property type="component" value="Unassembled WGS sequence"/>
</dbReference>
<dbReference type="PANTHER" id="PTHR33127">
    <property type="entry name" value="TRANSMEMBRANE PROTEIN"/>
    <property type="match status" value="1"/>
</dbReference>
<dbReference type="Pfam" id="PF03478">
    <property type="entry name" value="Beta-prop_KIB1-4"/>
    <property type="match status" value="1"/>
</dbReference>
<dbReference type="AlphaFoldDB" id="A0AA41V779"/>
<comment type="caution">
    <text evidence="2">The sequence shown here is derived from an EMBL/GenBank/DDBJ whole genome shotgun (WGS) entry which is preliminary data.</text>
</comment>
<dbReference type="SUPFAM" id="SSF50969">
    <property type="entry name" value="YVTN repeat-like/Quinoprotein amine dehydrogenase"/>
    <property type="match status" value="1"/>
</dbReference>
<proteinExistence type="predicted"/>
<gene>
    <name evidence="2" type="ORF">MKW94_029827</name>
</gene>
<evidence type="ECO:0000259" key="1">
    <source>
        <dbReference type="Pfam" id="PF03478"/>
    </source>
</evidence>